<dbReference type="SUPFAM" id="SSF54913">
    <property type="entry name" value="GlnB-like"/>
    <property type="match status" value="1"/>
</dbReference>
<sequence>MQWTVSQPPLNYLPDMKELLRTTDPLLIPRVVDLLASEGIEAFPLDAHMSVLEGSLGILPRRLMVADRDHFMAKAILRDFGLHD</sequence>
<accession>A0A562NCS7</accession>
<comment type="caution">
    <text evidence="2">The sequence shown here is derived from an EMBL/GenBank/DDBJ whole genome shotgun (WGS) entry which is preliminary data.</text>
</comment>
<protein>
    <submittedName>
        <fullName evidence="2">Putative signal transducing protein</fullName>
    </submittedName>
</protein>
<dbReference type="Gene3D" id="3.30.70.790">
    <property type="entry name" value="UreE, C-terminal domain"/>
    <property type="match status" value="1"/>
</dbReference>
<name>A0A562NCS7_9RHOB</name>
<evidence type="ECO:0000259" key="1">
    <source>
        <dbReference type="Pfam" id="PF09413"/>
    </source>
</evidence>
<dbReference type="InterPro" id="IPR018551">
    <property type="entry name" value="DUF2007"/>
</dbReference>
<dbReference type="AlphaFoldDB" id="A0A562NCS7"/>
<dbReference type="EMBL" id="VLKU01000012">
    <property type="protein sequence ID" value="TWI29927.1"/>
    <property type="molecule type" value="Genomic_DNA"/>
</dbReference>
<dbReference type="InterPro" id="IPR011322">
    <property type="entry name" value="N-reg_PII-like_a/b"/>
</dbReference>
<dbReference type="Proteomes" id="UP000316225">
    <property type="component" value="Unassembled WGS sequence"/>
</dbReference>
<proteinExistence type="predicted"/>
<keyword evidence="3" id="KW-1185">Reference proteome</keyword>
<reference evidence="2 3" key="1">
    <citation type="journal article" date="2015" name="Stand. Genomic Sci.">
        <title>Genomic Encyclopedia of Bacterial and Archaeal Type Strains, Phase III: the genomes of soil and plant-associated and newly described type strains.</title>
        <authorList>
            <person name="Whitman W.B."/>
            <person name="Woyke T."/>
            <person name="Klenk H.P."/>
            <person name="Zhou Y."/>
            <person name="Lilburn T.G."/>
            <person name="Beck B.J."/>
            <person name="De Vos P."/>
            <person name="Vandamme P."/>
            <person name="Eisen J.A."/>
            <person name="Garrity G."/>
            <person name="Hugenholtz P."/>
            <person name="Kyrpides N.C."/>
        </authorList>
    </citation>
    <scope>NUCLEOTIDE SEQUENCE [LARGE SCALE GENOMIC DNA]</scope>
    <source>
        <strain evidence="2 3">CGMCC 1.5364</strain>
    </source>
</reference>
<organism evidence="2 3">
    <name type="scientific">Paracoccus sulfuroxidans</name>
    <dbReference type="NCBI Taxonomy" id="384678"/>
    <lineage>
        <taxon>Bacteria</taxon>
        <taxon>Pseudomonadati</taxon>
        <taxon>Pseudomonadota</taxon>
        <taxon>Alphaproteobacteria</taxon>
        <taxon>Rhodobacterales</taxon>
        <taxon>Paracoccaceae</taxon>
        <taxon>Paracoccus</taxon>
    </lineage>
</organism>
<evidence type="ECO:0000313" key="3">
    <source>
        <dbReference type="Proteomes" id="UP000316225"/>
    </source>
</evidence>
<feature type="domain" description="DUF2007" evidence="1">
    <location>
        <begin position="16"/>
        <end position="80"/>
    </location>
</feature>
<evidence type="ECO:0000313" key="2">
    <source>
        <dbReference type="EMBL" id="TWI29927.1"/>
    </source>
</evidence>
<dbReference type="Pfam" id="PF09413">
    <property type="entry name" value="DUF2007"/>
    <property type="match status" value="1"/>
</dbReference>
<gene>
    <name evidence="2" type="ORF">IQ24_03399</name>
</gene>